<proteinExistence type="predicted"/>
<keyword evidence="3" id="KW-1185">Reference proteome</keyword>
<organism evidence="2 3">
    <name type="scientific">Dipteronia sinensis</name>
    <dbReference type="NCBI Taxonomy" id="43782"/>
    <lineage>
        <taxon>Eukaryota</taxon>
        <taxon>Viridiplantae</taxon>
        <taxon>Streptophyta</taxon>
        <taxon>Embryophyta</taxon>
        <taxon>Tracheophyta</taxon>
        <taxon>Spermatophyta</taxon>
        <taxon>Magnoliopsida</taxon>
        <taxon>eudicotyledons</taxon>
        <taxon>Gunneridae</taxon>
        <taxon>Pentapetalae</taxon>
        <taxon>rosids</taxon>
        <taxon>malvids</taxon>
        <taxon>Sapindales</taxon>
        <taxon>Sapindaceae</taxon>
        <taxon>Hippocastanoideae</taxon>
        <taxon>Acereae</taxon>
        <taxon>Dipteronia</taxon>
    </lineage>
</organism>
<comment type="caution">
    <text evidence="2">The sequence shown here is derived from an EMBL/GenBank/DDBJ whole genome shotgun (WGS) entry which is preliminary data.</text>
</comment>
<feature type="compositionally biased region" description="Basic and acidic residues" evidence="1">
    <location>
        <begin position="8"/>
        <end position="24"/>
    </location>
</feature>
<dbReference type="PANTHER" id="PTHR34776:SF1">
    <property type="entry name" value="F17F16.3 PROTEIN"/>
    <property type="match status" value="1"/>
</dbReference>
<feature type="region of interest" description="Disordered" evidence="1">
    <location>
        <begin position="1"/>
        <end position="75"/>
    </location>
</feature>
<protein>
    <submittedName>
        <fullName evidence="2">Uncharacterized protein</fullName>
    </submittedName>
</protein>
<feature type="compositionally biased region" description="Basic and acidic residues" evidence="1">
    <location>
        <begin position="33"/>
        <end position="67"/>
    </location>
</feature>
<dbReference type="AlphaFoldDB" id="A0AAE0AKB5"/>
<sequence>MNTYLSHSEPKYGKEEAHSAEDVQRLYLVLRPESGERSVEEKQHPESGKEGLKTGKSDSQGKNHAAEGGHGSQEVNIEKEPLLRFIVMGKKSLPDPSKKSRPYWGFVEMVTTKIQDVKTALGAEEYDTMTKGQRRNSPSRALGQGVYRILRHNPGKIMHIHLIYKLEFPPEDKENEPQESLNIEREGSFLIQIKNPDQQGGGSSSHFRGLQNKRKAVFPAHLQGQFGHKRYCLADPPDFLNYEGCEFLLISAADDIEKELGLELETEEGEADESCSDLVKTFGETASTKPLLEGTCA</sequence>
<dbReference type="Proteomes" id="UP001281410">
    <property type="component" value="Unassembled WGS sequence"/>
</dbReference>
<gene>
    <name evidence="2" type="ORF">Dsin_012989</name>
</gene>
<name>A0AAE0AKB5_9ROSI</name>
<accession>A0AAE0AKB5</accession>
<evidence type="ECO:0000313" key="2">
    <source>
        <dbReference type="EMBL" id="KAK3219019.1"/>
    </source>
</evidence>
<evidence type="ECO:0000313" key="3">
    <source>
        <dbReference type="Proteomes" id="UP001281410"/>
    </source>
</evidence>
<dbReference type="EMBL" id="JANJYJ010000004">
    <property type="protein sequence ID" value="KAK3219019.1"/>
    <property type="molecule type" value="Genomic_DNA"/>
</dbReference>
<reference evidence="2" key="1">
    <citation type="journal article" date="2023" name="Plant J.">
        <title>Genome sequences and population genomics provide insights into the demographic history, inbreeding, and mutation load of two 'living fossil' tree species of Dipteronia.</title>
        <authorList>
            <person name="Feng Y."/>
            <person name="Comes H.P."/>
            <person name="Chen J."/>
            <person name="Zhu S."/>
            <person name="Lu R."/>
            <person name="Zhang X."/>
            <person name="Li P."/>
            <person name="Qiu J."/>
            <person name="Olsen K.M."/>
            <person name="Qiu Y."/>
        </authorList>
    </citation>
    <scope>NUCLEOTIDE SEQUENCE</scope>
    <source>
        <strain evidence="2">NBL</strain>
    </source>
</reference>
<dbReference type="PANTHER" id="PTHR34776">
    <property type="entry name" value="F17F16.3 PROTEIN"/>
    <property type="match status" value="1"/>
</dbReference>
<evidence type="ECO:0000256" key="1">
    <source>
        <dbReference type="SAM" id="MobiDB-lite"/>
    </source>
</evidence>